<feature type="domain" description="HTH cro/C1-type" evidence="1">
    <location>
        <begin position="8"/>
        <end position="60"/>
    </location>
</feature>
<keyword evidence="2" id="KW-0238">DNA-binding</keyword>
<evidence type="ECO:0000259" key="1">
    <source>
        <dbReference type="PROSITE" id="PS50943"/>
    </source>
</evidence>
<dbReference type="SMART" id="SM00530">
    <property type="entry name" value="HTH_XRE"/>
    <property type="match status" value="1"/>
</dbReference>
<dbReference type="CDD" id="cd00093">
    <property type="entry name" value="HTH_XRE"/>
    <property type="match status" value="1"/>
</dbReference>
<keyword evidence="3" id="KW-1185">Reference proteome</keyword>
<dbReference type="Pfam" id="PF01381">
    <property type="entry name" value="HTH_3"/>
    <property type="match status" value="1"/>
</dbReference>
<dbReference type="InterPro" id="IPR001387">
    <property type="entry name" value="Cro/C1-type_HTH"/>
</dbReference>
<dbReference type="AlphaFoldDB" id="A0A4R2PAP3"/>
<evidence type="ECO:0000313" key="2">
    <source>
        <dbReference type="EMBL" id="TCP32150.1"/>
    </source>
</evidence>
<reference evidence="2 3" key="1">
    <citation type="submission" date="2019-03" db="EMBL/GenBank/DDBJ databases">
        <title>Genomic Encyclopedia of Type Strains, Phase IV (KMG-IV): sequencing the most valuable type-strain genomes for metagenomic binning, comparative biology and taxonomic classification.</title>
        <authorList>
            <person name="Goeker M."/>
        </authorList>
    </citation>
    <scope>NUCLEOTIDE SEQUENCE [LARGE SCALE GENOMIC DNA]</scope>
    <source>
        <strain evidence="2 3">DSM 19377</strain>
    </source>
</reference>
<organism evidence="2 3">
    <name type="scientific">Scopulibacillus darangshiensis</name>
    <dbReference type="NCBI Taxonomy" id="442528"/>
    <lineage>
        <taxon>Bacteria</taxon>
        <taxon>Bacillati</taxon>
        <taxon>Bacillota</taxon>
        <taxon>Bacilli</taxon>
        <taxon>Bacillales</taxon>
        <taxon>Sporolactobacillaceae</taxon>
        <taxon>Scopulibacillus</taxon>
    </lineage>
</organism>
<proteinExistence type="predicted"/>
<dbReference type="SUPFAM" id="SSF47413">
    <property type="entry name" value="lambda repressor-like DNA-binding domains"/>
    <property type="match status" value="1"/>
</dbReference>
<name>A0A4R2PAP3_9BACL</name>
<dbReference type="RefSeq" id="WP_243646897.1">
    <property type="nucleotide sequence ID" value="NZ_SLXK01000001.1"/>
</dbReference>
<evidence type="ECO:0000313" key="3">
    <source>
        <dbReference type="Proteomes" id="UP000295416"/>
    </source>
</evidence>
<accession>A0A4R2PAP3</accession>
<dbReference type="Gene3D" id="1.10.260.40">
    <property type="entry name" value="lambda repressor-like DNA-binding domains"/>
    <property type="match status" value="1"/>
</dbReference>
<dbReference type="GO" id="GO:0003677">
    <property type="term" value="F:DNA binding"/>
    <property type="evidence" value="ECO:0007669"/>
    <property type="project" value="UniProtKB-KW"/>
</dbReference>
<gene>
    <name evidence="2" type="ORF">EV207_101128</name>
</gene>
<comment type="caution">
    <text evidence="2">The sequence shown here is derived from an EMBL/GenBank/DDBJ whole genome shotgun (WGS) entry which is preliminary data.</text>
</comment>
<protein>
    <submittedName>
        <fullName evidence="2">DNA-binding XRE family transcriptional regulator</fullName>
    </submittedName>
</protein>
<dbReference type="PROSITE" id="PS50943">
    <property type="entry name" value="HTH_CROC1"/>
    <property type="match status" value="1"/>
</dbReference>
<dbReference type="InterPro" id="IPR010982">
    <property type="entry name" value="Lambda_DNA-bd_dom_sf"/>
</dbReference>
<sequence length="78" mass="8955">MLQITLGAARHNAGYTLKEAACLFGIHPQTLSSYEKDSSKVSFEFIEDIPRVYHMPKSAIFFGNEYEFIRTIRNKQVV</sequence>
<dbReference type="Proteomes" id="UP000295416">
    <property type="component" value="Unassembled WGS sequence"/>
</dbReference>
<dbReference type="EMBL" id="SLXK01000001">
    <property type="protein sequence ID" value="TCP32150.1"/>
    <property type="molecule type" value="Genomic_DNA"/>
</dbReference>